<name>E8V2A4_TERSS</name>
<keyword evidence="4" id="KW-1185">Reference proteome</keyword>
<gene>
    <name evidence="3" type="ordered locus">AciPR4_0402</name>
</gene>
<feature type="transmembrane region" description="Helical" evidence="1">
    <location>
        <begin position="306"/>
        <end position="327"/>
    </location>
</feature>
<feature type="transmembrane region" description="Helical" evidence="1">
    <location>
        <begin position="279"/>
        <end position="300"/>
    </location>
</feature>
<dbReference type="RefSeq" id="WP_013566970.1">
    <property type="nucleotide sequence ID" value="NC_014963.1"/>
</dbReference>
<dbReference type="STRING" id="401053.AciPR4_0402"/>
<dbReference type="PANTHER" id="PTHR31061:SF24">
    <property type="entry name" value="LD22376P"/>
    <property type="match status" value="1"/>
</dbReference>
<feature type="domain" description="DUF5009" evidence="2">
    <location>
        <begin position="16"/>
        <end position="228"/>
    </location>
</feature>
<keyword evidence="1" id="KW-1133">Transmembrane helix</keyword>
<dbReference type="Proteomes" id="UP000006844">
    <property type="component" value="Chromosome"/>
</dbReference>
<dbReference type="EMBL" id="CP002467">
    <property type="protein sequence ID" value="ADV81237.1"/>
    <property type="molecule type" value="Genomic_DNA"/>
</dbReference>
<protein>
    <recommendedName>
        <fullName evidence="2">DUF5009 domain-containing protein</fullName>
    </recommendedName>
</protein>
<feature type="transmembrane region" description="Helical" evidence="1">
    <location>
        <begin position="60"/>
        <end position="78"/>
    </location>
</feature>
<feature type="transmembrane region" description="Helical" evidence="1">
    <location>
        <begin position="186"/>
        <end position="207"/>
    </location>
</feature>
<evidence type="ECO:0000313" key="3">
    <source>
        <dbReference type="EMBL" id="ADV81237.1"/>
    </source>
</evidence>
<organism evidence="3 4">
    <name type="scientific">Terriglobus saanensis (strain ATCC BAA-1853 / DSM 23119 / SP1PR4)</name>
    <dbReference type="NCBI Taxonomy" id="401053"/>
    <lineage>
        <taxon>Bacteria</taxon>
        <taxon>Pseudomonadati</taxon>
        <taxon>Acidobacteriota</taxon>
        <taxon>Terriglobia</taxon>
        <taxon>Terriglobales</taxon>
        <taxon>Acidobacteriaceae</taxon>
        <taxon>Terriglobus</taxon>
    </lineage>
</organism>
<dbReference type="InterPro" id="IPR032176">
    <property type="entry name" value="DUF5009"/>
</dbReference>
<feature type="transmembrane region" description="Helical" evidence="1">
    <location>
        <begin position="154"/>
        <end position="174"/>
    </location>
</feature>
<proteinExistence type="predicted"/>
<reference evidence="3 4" key="1">
    <citation type="journal article" date="2012" name="Stand. Genomic Sci.">
        <title>Complete genome sequence of Terriglobus saanensis type strain SP1PR4(T), an Acidobacteria from tundra soil.</title>
        <authorList>
            <person name="Rawat S.R."/>
            <person name="Mannisto M.K."/>
            <person name="Starovoytov V."/>
            <person name="Goodwin L."/>
            <person name="Nolan M."/>
            <person name="Hauser L."/>
            <person name="Land M."/>
            <person name="Davenport K.W."/>
            <person name="Woyke T."/>
            <person name="Haggblom M.M."/>
        </authorList>
    </citation>
    <scope>NUCLEOTIDE SEQUENCE</scope>
    <source>
        <strain evidence="4">ATCC BAA-1853 / DSM 23119 / SP1PR4</strain>
    </source>
</reference>
<feature type="transmembrane region" description="Helical" evidence="1">
    <location>
        <begin position="375"/>
        <end position="397"/>
    </location>
</feature>
<dbReference type="KEGG" id="tsa:AciPR4_0402"/>
<dbReference type="AlphaFoldDB" id="E8V2A4"/>
<evidence type="ECO:0000313" key="4">
    <source>
        <dbReference type="Proteomes" id="UP000006844"/>
    </source>
</evidence>
<evidence type="ECO:0000256" key="1">
    <source>
        <dbReference type="SAM" id="Phobius"/>
    </source>
</evidence>
<dbReference type="OrthoDB" id="9811314at2"/>
<feature type="transmembrane region" description="Helical" evidence="1">
    <location>
        <begin position="214"/>
        <end position="235"/>
    </location>
</feature>
<feature type="transmembrane region" description="Helical" evidence="1">
    <location>
        <begin position="348"/>
        <end position="369"/>
    </location>
</feature>
<sequence length="406" mass="45570">MATSAGPHPLAPQRILSLDIFRGLNIALMIFVNELAEIKGLPWWTYHAPGKVDVMTYVDMVFPGFLFILGMAIPLALNARIRKGDSPATLLGYIALRSAALLVLGIILENGGRGDPALMHGLGRYIWGLLALFAAILIWLVYPKTTDRLRCNLYRGLRTAGFVLLVGLAILYRHTARDGGVGWFSYGYPEILGLIGYTYFSVSLLYLTTRRWLWAPAVWFVAMTVFCIASTAHWIHLDLPWYKFPIVNGSMASIAFAGITLTTIFFLEPRFATFRQKAIPALVFAVVTLIVARLLHPLGISKIRATPTWCLYTIGACILLFTLLYYVCDVKRYSKWAFFVKSAGSNTLLTYLLPDIWFYILAATGVTWFGTHFVYGWQGVVRAFVFTAVMLLVSELLTRMKLRLQL</sequence>
<dbReference type="PANTHER" id="PTHR31061">
    <property type="entry name" value="LD22376P"/>
    <property type="match status" value="1"/>
</dbReference>
<keyword evidence="1" id="KW-0472">Membrane</keyword>
<accession>E8V2A4</accession>
<feature type="transmembrane region" description="Helical" evidence="1">
    <location>
        <begin position="90"/>
        <end position="108"/>
    </location>
</feature>
<keyword evidence="1" id="KW-0812">Transmembrane</keyword>
<dbReference type="Pfam" id="PF16401">
    <property type="entry name" value="DUF5009"/>
    <property type="match status" value="1"/>
</dbReference>
<dbReference type="eggNOG" id="COG4299">
    <property type="taxonomic scope" value="Bacteria"/>
</dbReference>
<feature type="transmembrane region" description="Helical" evidence="1">
    <location>
        <begin position="124"/>
        <end position="142"/>
    </location>
</feature>
<dbReference type="HOGENOM" id="CLU_056548_0_0_0"/>
<evidence type="ECO:0000259" key="2">
    <source>
        <dbReference type="Pfam" id="PF16401"/>
    </source>
</evidence>
<feature type="transmembrane region" description="Helical" evidence="1">
    <location>
        <begin position="247"/>
        <end position="267"/>
    </location>
</feature>